<gene>
    <name evidence="1" type="ORF">ACA1_377240</name>
</gene>
<evidence type="ECO:0000313" key="1">
    <source>
        <dbReference type="EMBL" id="ELR15620.1"/>
    </source>
</evidence>
<evidence type="ECO:0000313" key="2">
    <source>
        <dbReference type="Proteomes" id="UP000011083"/>
    </source>
</evidence>
<dbReference type="KEGG" id="acan:ACA1_377240"/>
<sequence>MAYKKPSLIKRWNLKTHLLLKCINGVMSSISLSLLPPAPSVLDYTPLCATPLHACFHLDFSYHIMVASAQLNESKTNIITNCGTSTHLIQYLNFFSTFTPLLHLNLHSISS</sequence>
<dbReference type="Proteomes" id="UP000011083">
    <property type="component" value="Unassembled WGS sequence"/>
</dbReference>
<organism evidence="1 2">
    <name type="scientific">Acanthamoeba castellanii (strain ATCC 30010 / Neff)</name>
    <dbReference type="NCBI Taxonomy" id="1257118"/>
    <lineage>
        <taxon>Eukaryota</taxon>
        <taxon>Amoebozoa</taxon>
        <taxon>Discosea</taxon>
        <taxon>Longamoebia</taxon>
        <taxon>Centramoebida</taxon>
        <taxon>Acanthamoebidae</taxon>
        <taxon>Acanthamoeba</taxon>
    </lineage>
</organism>
<keyword evidence="2" id="KW-1185">Reference proteome</keyword>
<dbReference type="VEuPathDB" id="AmoebaDB:ACA1_377240"/>
<dbReference type="GeneID" id="14916320"/>
<accession>L8GRN8</accession>
<name>L8GRN8_ACACF</name>
<dbReference type="RefSeq" id="XP_004337633.1">
    <property type="nucleotide sequence ID" value="XM_004337585.1"/>
</dbReference>
<proteinExistence type="predicted"/>
<dbReference type="AlphaFoldDB" id="L8GRN8"/>
<reference evidence="1 2" key="1">
    <citation type="journal article" date="2013" name="Genome Biol.">
        <title>Genome of Acanthamoeba castellanii highlights extensive lateral gene transfer and early evolution of tyrosine kinase signaling.</title>
        <authorList>
            <person name="Clarke M."/>
            <person name="Lohan A.J."/>
            <person name="Liu B."/>
            <person name="Lagkouvardos I."/>
            <person name="Roy S."/>
            <person name="Zafar N."/>
            <person name="Bertelli C."/>
            <person name="Schilde C."/>
            <person name="Kianianmomeni A."/>
            <person name="Burglin T.R."/>
            <person name="Frech C."/>
            <person name="Turcotte B."/>
            <person name="Kopec K.O."/>
            <person name="Synnott J.M."/>
            <person name="Choo C."/>
            <person name="Paponov I."/>
            <person name="Finkler A."/>
            <person name="Soon Heng Tan C."/>
            <person name="Hutchins A.P."/>
            <person name="Weinmeier T."/>
            <person name="Rattei T."/>
            <person name="Chu J.S."/>
            <person name="Gimenez G."/>
            <person name="Irimia M."/>
            <person name="Rigden D.J."/>
            <person name="Fitzpatrick D.A."/>
            <person name="Lorenzo-Morales J."/>
            <person name="Bateman A."/>
            <person name="Chiu C.H."/>
            <person name="Tang P."/>
            <person name="Hegemann P."/>
            <person name="Fromm H."/>
            <person name="Raoult D."/>
            <person name="Greub G."/>
            <person name="Miranda-Saavedra D."/>
            <person name="Chen N."/>
            <person name="Nash P."/>
            <person name="Ginger M.L."/>
            <person name="Horn M."/>
            <person name="Schaap P."/>
            <person name="Caler L."/>
            <person name="Loftus B."/>
        </authorList>
    </citation>
    <scope>NUCLEOTIDE SEQUENCE [LARGE SCALE GENOMIC DNA]</scope>
    <source>
        <strain evidence="1 2">Neff</strain>
    </source>
</reference>
<dbReference type="EMBL" id="KB008025">
    <property type="protein sequence ID" value="ELR15620.1"/>
    <property type="molecule type" value="Genomic_DNA"/>
</dbReference>
<protein>
    <submittedName>
        <fullName evidence="1">Uncharacterized protein</fullName>
    </submittedName>
</protein>